<comment type="caution">
    <text evidence="7">The sequence shown here is derived from an EMBL/GenBank/DDBJ whole genome shotgun (WGS) entry which is preliminary data.</text>
</comment>
<keyword evidence="2 4" id="KW-0863">Zinc-finger</keyword>
<dbReference type="InParanoid" id="A0A2P5HI22"/>
<reference evidence="7" key="1">
    <citation type="submission" date="2017-09" db="EMBL/GenBank/DDBJ databases">
        <title>Polyketide synthases of a Diaporthe helianthi virulent isolate.</title>
        <authorList>
            <person name="Baroncelli R."/>
        </authorList>
    </citation>
    <scope>NUCLEOTIDE SEQUENCE [LARGE SCALE GENOMIC DNA]</scope>
    <source>
        <strain evidence="7">7/96</strain>
    </source>
</reference>
<feature type="transmembrane region" description="Helical" evidence="5">
    <location>
        <begin position="226"/>
        <end position="251"/>
    </location>
</feature>
<organism evidence="7 8">
    <name type="scientific">Diaporthe helianthi</name>
    <dbReference type="NCBI Taxonomy" id="158607"/>
    <lineage>
        <taxon>Eukaryota</taxon>
        <taxon>Fungi</taxon>
        <taxon>Dikarya</taxon>
        <taxon>Ascomycota</taxon>
        <taxon>Pezizomycotina</taxon>
        <taxon>Sordariomycetes</taxon>
        <taxon>Sordariomycetidae</taxon>
        <taxon>Diaporthales</taxon>
        <taxon>Diaporthaceae</taxon>
        <taxon>Diaporthe</taxon>
    </lineage>
</organism>
<dbReference type="PANTHER" id="PTHR14155:SF627">
    <property type="entry name" value="OS06G0192800 PROTEIN"/>
    <property type="match status" value="1"/>
</dbReference>
<dbReference type="Pfam" id="PF13639">
    <property type="entry name" value="zf-RING_2"/>
    <property type="match status" value="1"/>
</dbReference>
<proteinExistence type="predicted"/>
<dbReference type="SUPFAM" id="SSF57850">
    <property type="entry name" value="RING/U-box"/>
    <property type="match status" value="1"/>
</dbReference>
<dbReference type="AlphaFoldDB" id="A0A2P5HI22"/>
<name>A0A2P5HI22_DIAHE</name>
<protein>
    <recommendedName>
        <fullName evidence="6">RING-type domain-containing protein</fullName>
    </recommendedName>
</protein>
<dbReference type="STRING" id="158607.A0A2P5HI22"/>
<keyword evidence="3" id="KW-0862">Zinc</keyword>
<sequence>MMVDNDGQQLLFSNPVWSGSDSIPSTIIRNITALSSEIAYSAEINDNITILSSRYAQTNNGIIQGLLYVPDLKARDPCTEFESAYVPSTAVRQAHLPPSDYNLIALLPWYNANCTRSYLASAALDPIRALITYRPDNSIGRPPPAEDEIWDLQDRDAWKSYSKFPIYAVSGAVGSSMMTQLSLYSGNVTSVPYGENISALYNPDDDDYVRIWSQIHVATTDSLPTIWIFILICVAALLAIVAGISCTMHYVQHKRRSSLQRRVMSGEVNLEAMNIKHVLVPIEHVEKFPLFTYNHEPNANSMPPSPTTPRAPARAHTRHDSLGIDETIISTPVPPYSEKLLPSLTVKSTVTGITAASTSTDYQPTCSICSQDYENRVTIIRELPCGHIFHPGCIDEFLSSHSSLCPHCKASMLPKGSCPKITNSMVRRERAIRKLRGRVIVDDSDVESGRTRPDTWKSSVKRKLFRPNNNAANLVQRVPARQAEGPTPEVRLRMRHLAGEEFHDGRSLNGQPKWKTATRTLFPGFS</sequence>
<accession>A0A2P5HI22</accession>
<keyword evidence="5" id="KW-1133">Transmembrane helix</keyword>
<evidence type="ECO:0000256" key="1">
    <source>
        <dbReference type="ARBA" id="ARBA00022723"/>
    </source>
</evidence>
<dbReference type="Gene3D" id="3.30.40.10">
    <property type="entry name" value="Zinc/RING finger domain, C3HC4 (zinc finger)"/>
    <property type="match status" value="1"/>
</dbReference>
<evidence type="ECO:0000256" key="3">
    <source>
        <dbReference type="ARBA" id="ARBA00022833"/>
    </source>
</evidence>
<evidence type="ECO:0000256" key="5">
    <source>
        <dbReference type="SAM" id="Phobius"/>
    </source>
</evidence>
<dbReference type="SMART" id="SM00184">
    <property type="entry name" value="RING"/>
    <property type="match status" value="1"/>
</dbReference>
<keyword evidence="5" id="KW-0472">Membrane</keyword>
<dbReference type="PROSITE" id="PS50089">
    <property type="entry name" value="ZF_RING_2"/>
    <property type="match status" value="1"/>
</dbReference>
<dbReference type="OrthoDB" id="21204at2759"/>
<dbReference type="InterPro" id="IPR013083">
    <property type="entry name" value="Znf_RING/FYVE/PHD"/>
</dbReference>
<evidence type="ECO:0000313" key="8">
    <source>
        <dbReference type="Proteomes" id="UP000094444"/>
    </source>
</evidence>
<dbReference type="PANTHER" id="PTHR14155">
    <property type="entry name" value="RING FINGER DOMAIN-CONTAINING"/>
    <property type="match status" value="1"/>
</dbReference>
<dbReference type="InterPro" id="IPR001841">
    <property type="entry name" value="Znf_RING"/>
</dbReference>
<keyword evidence="1" id="KW-0479">Metal-binding</keyword>
<evidence type="ECO:0000313" key="7">
    <source>
        <dbReference type="EMBL" id="POS69903.1"/>
    </source>
</evidence>
<evidence type="ECO:0000256" key="2">
    <source>
        <dbReference type="ARBA" id="ARBA00022771"/>
    </source>
</evidence>
<evidence type="ECO:0000259" key="6">
    <source>
        <dbReference type="PROSITE" id="PS50089"/>
    </source>
</evidence>
<evidence type="ECO:0000256" key="4">
    <source>
        <dbReference type="PROSITE-ProRule" id="PRU00175"/>
    </source>
</evidence>
<dbReference type="EMBL" id="MAVT02001924">
    <property type="protein sequence ID" value="POS69903.1"/>
    <property type="molecule type" value="Genomic_DNA"/>
</dbReference>
<dbReference type="GO" id="GO:0008270">
    <property type="term" value="F:zinc ion binding"/>
    <property type="evidence" value="ECO:0007669"/>
    <property type="project" value="UniProtKB-KW"/>
</dbReference>
<feature type="domain" description="RING-type" evidence="6">
    <location>
        <begin position="366"/>
        <end position="409"/>
    </location>
</feature>
<dbReference type="Proteomes" id="UP000094444">
    <property type="component" value="Unassembled WGS sequence"/>
</dbReference>
<dbReference type="InterPro" id="IPR053238">
    <property type="entry name" value="RING-H2_zinc_finger"/>
</dbReference>
<keyword evidence="8" id="KW-1185">Reference proteome</keyword>
<keyword evidence="5" id="KW-0812">Transmembrane</keyword>
<gene>
    <name evidence="7" type="ORF">DHEL01_v211703</name>
</gene>